<reference evidence="2 4" key="1">
    <citation type="submission" date="2017-03" db="EMBL/GenBank/DDBJ databases">
        <title>Draft genome sequence of Moraxella equi CCUG 4950T type strain.</title>
        <authorList>
            <person name="Salva-Serra F."/>
            <person name="Engstrom-Jakobsson H."/>
            <person name="Thorell K."/>
            <person name="Jaen-Luchoro D."/>
            <person name="Gonzales-Siles L."/>
            <person name="Karlsson R."/>
            <person name="Yazdan S."/>
            <person name="Boulund F."/>
            <person name="Johnning A."/>
            <person name="Engstrand L."/>
            <person name="Kristiansson E."/>
            <person name="Moore E."/>
        </authorList>
    </citation>
    <scope>NUCLEOTIDE SEQUENCE [LARGE SCALE GENOMIC DNA]</scope>
    <source>
        <strain evidence="2 4">CCUG 4950</strain>
    </source>
</reference>
<protein>
    <submittedName>
        <fullName evidence="3">Arc-like DNA binding domain</fullName>
    </submittedName>
</protein>
<organism evidence="3 5">
    <name type="scientific">Moraxella equi</name>
    <dbReference type="NCBI Taxonomy" id="60442"/>
    <lineage>
        <taxon>Bacteria</taxon>
        <taxon>Pseudomonadati</taxon>
        <taxon>Pseudomonadota</taxon>
        <taxon>Gammaproteobacteria</taxon>
        <taxon>Moraxellales</taxon>
        <taxon>Moraxellaceae</taxon>
        <taxon>Moraxella</taxon>
    </lineage>
</organism>
<evidence type="ECO:0000313" key="4">
    <source>
        <dbReference type="Proteomes" id="UP000190777"/>
    </source>
</evidence>
<accession>A0A378QM60</accession>
<evidence type="ECO:0000313" key="5">
    <source>
        <dbReference type="Proteomes" id="UP000254618"/>
    </source>
</evidence>
<evidence type="ECO:0000313" key="3">
    <source>
        <dbReference type="EMBL" id="STZ01987.1"/>
    </source>
</evidence>
<sequence length="63" mass="6930">MRDIAPTGVRMPDNLKAKLQQSAKDNGRSLNSEIVARLTASYDNEIGDKLDEILRLLNSAKSS</sequence>
<dbReference type="Pfam" id="PF03869">
    <property type="entry name" value="Arc"/>
    <property type="match status" value="1"/>
</dbReference>
<dbReference type="RefSeq" id="WP_079326152.1">
    <property type="nucleotide sequence ID" value="NZ_MXAP01000097.1"/>
</dbReference>
<evidence type="ECO:0000313" key="2">
    <source>
        <dbReference type="EMBL" id="OPH36260.1"/>
    </source>
</evidence>
<dbReference type="Proteomes" id="UP000254618">
    <property type="component" value="Unassembled WGS sequence"/>
</dbReference>
<dbReference type="AlphaFoldDB" id="A0A378QM60"/>
<name>A0A378QM60_9GAMM</name>
<reference evidence="3 5" key="2">
    <citation type="submission" date="2018-06" db="EMBL/GenBank/DDBJ databases">
        <authorList>
            <consortium name="Pathogen Informatics"/>
            <person name="Doyle S."/>
        </authorList>
    </citation>
    <scope>NUCLEOTIDE SEQUENCE [LARGE SCALE GENOMIC DNA]</scope>
    <source>
        <strain evidence="3 5">NCTC11012</strain>
    </source>
</reference>
<dbReference type="Gene3D" id="1.10.1220.10">
    <property type="entry name" value="Met repressor-like"/>
    <property type="match status" value="1"/>
</dbReference>
<feature type="domain" description="Arc-like DNA binding" evidence="1">
    <location>
        <begin position="8"/>
        <end position="44"/>
    </location>
</feature>
<gene>
    <name evidence="2" type="ORF">B5J93_09385</name>
    <name evidence="3" type="ORF">NCTC11012_00210</name>
</gene>
<proteinExistence type="predicted"/>
<dbReference type="EMBL" id="MXAP01000097">
    <property type="protein sequence ID" value="OPH36260.1"/>
    <property type="molecule type" value="Genomic_DNA"/>
</dbReference>
<dbReference type="GO" id="GO:0006355">
    <property type="term" value="P:regulation of DNA-templated transcription"/>
    <property type="evidence" value="ECO:0007669"/>
    <property type="project" value="InterPro"/>
</dbReference>
<dbReference type="InterPro" id="IPR010985">
    <property type="entry name" value="Ribbon_hlx_hlx"/>
</dbReference>
<evidence type="ECO:0000259" key="1">
    <source>
        <dbReference type="Pfam" id="PF03869"/>
    </source>
</evidence>
<dbReference type="Proteomes" id="UP000190777">
    <property type="component" value="Unassembled WGS sequence"/>
</dbReference>
<dbReference type="InterPro" id="IPR005569">
    <property type="entry name" value="Arc_DNA-bd_dom"/>
</dbReference>
<dbReference type="GO" id="GO:0003677">
    <property type="term" value="F:DNA binding"/>
    <property type="evidence" value="ECO:0007669"/>
    <property type="project" value="InterPro"/>
</dbReference>
<dbReference type="SUPFAM" id="SSF47598">
    <property type="entry name" value="Ribbon-helix-helix"/>
    <property type="match status" value="1"/>
</dbReference>
<dbReference type="EMBL" id="UGQF01000001">
    <property type="protein sequence ID" value="STZ01987.1"/>
    <property type="molecule type" value="Genomic_DNA"/>
</dbReference>
<dbReference type="InterPro" id="IPR013321">
    <property type="entry name" value="Arc_rbn_hlx_hlx"/>
</dbReference>
<keyword evidence="4" id="KW-1185">Reference proteome</keyword>